<feature type="compositionally biased region" description="Pro residues" evidence="5">
    <location>
        <begin position="154"/>
        <end position="170"/>
    </location>
</feature>
<dbReference type="InterPro" id="IPR036909">
    <property type="entry name" value="Cyt_c-like_dom_sf"/>
</dbReference>
<evidence type="ECO:0000313" key="8">
    <source>
        <dbReference type="Proteomes" id="UP000001962"/>
    </source>
</evidence>
<dbReference type="AlphaFoldDB" id="Q0A8T6"/>
<keyword evidence="1 4" id="KW-0349">Heme</keyword>
<dbReference type="EMBL" id="CP000453">
    <property type="protein sequence ID" value="ABI56751.1"/>
    <property type="molecule type" value="Genomic_DNA"/>
</dbReference>
<evidence type="ECO:0000256" key="3">
    <source>
        <dbReference type="ARBA" id="ARBA00023004"/>
    </source>
</evidence>
<evidence type="ECO:0000313" key="7">
    <source>
        <dbReference type="EMBL" id="ABI56751.1"/>
    </source>
</evidence>
<gene>
    <name evidence="7" type="ordered locus">Mlg_1402</name>
</gene>
<feature type="domain" description="Cytochrome c" evidence="6">
    <location>
        <begin position="35"/>
        <end position="125"/>
    </location>
</feature>
<dbReference type="InterPro" id="IPR051459">
    <property type="entry name" value="Cytochrome_c-type_DH"/>
</dbReference>
<dbReference type="SUPFAM" id="SSF46626">
    <property type="entry name" value="Cytochrome c"/>
    <property type="match status" value="1"/>
</dbReference>
<dbReference type="PANTHER" id="PTHR35008:SF8">
    <property type="entry name" value="ALCOHOL DEHYDROGENASE CYTOCHROME C SUBUNIT"/>
    <property type="match status" value="1"/>
</dbReference>
<organism evidence="7 8">
    <name type="scientific">Alkalilimnicola ehrlichii (strain ATCC BAA-1101 / DSM 17681 / MLHE-1)</name>
    <dbReference type="NCBI Taxonomy" id="187272"/>
    <lineage>
        <taxon>Bacteria</taxon>
        <taxon>Pseudomonadati</taxon>
        <taxon>Pseudomonadota</taxon>
        <taxon>Gammaproteobacteria</taxon>
        <taxon>Chromatiales</taxon>
        <taxon>Ectothiorhodospiraceae</taxon>
        <taxon>Alkalilimnicola</taxon>
    </lineage>
</organism>
<protein>
    <recommendedName>
        <fullName evidence="6">Cytochrome c domain-containing protein</fullName>
    </recommendedName>
</protein>
<dbReference type="Proteomes" id="UP000001962">
    <property type="component" value="Chromosome"/>
</dbReference>
<dbReference type="PROSITE" id="PS51257">
    <property type="entry name" value="PROKAR_LIPOPROTEIN"/>
    <property type="match status" value="1"/>
</dbReference>
<dbReference type="GO" id="GO:0046872">
    <property type="term" value="F:metal ion binding"/>
    <property type="evidence" value="ECO:0007669"/>
    <property type="project" value="UniProtKB-KW"/>
</dbReference>
<dbReference type="Gene3D" id="1.10.760.10">
    <property type="entry name" value="Cytochrome c-like domain"/>
    <property type="match status" value="1"/>
</dbReference>
<evidence type="ECO:0000256" key="4">
    <source>
        <dbReference type="PROSITE-ProRule" id="PRU00433"/>
    </source>
</evidence>
<dbReference type="KEGG" id="aeh:Mlg_1402"/>
<sequence>MGRGAVWPAVVLALTAGLAGCAQDEPGAERWYDEGQVVRGEALYQQYCAQCHGVAGDGAENWRQRDASGRTGPPPLNGTGHTWHHGKDELRHFIRHGLGPGMPPWRAVLSDDEVTAVIAYLQHWWPEEIYQAWQRYDARFREAGVDLGEEPVPQAHPQPPSSETPGGSPP</sequence>
<keyword evidence="2 4" id="KW-0479">Metal-binding</keyword>
<dbReference type="InterPro" id="IPR009056">
    <property type="entry name" value="Cyt_c-like_dom"/>
</dbReference>
<keyword evidence="8" id="KW-1185">Reference proteome</keyword>
<proteinExistence type="predicted"/>
<dbReference type="eggNOG" id="COG2010">
    <property type="taxonomic scope" value="Bacteria"/>
</dbReference>
<dbReference type="PROSITE" id="PS51007">
    <property type="entry name" value="CYTC"/>
    <property type="match status" value="1"/>
</dbReference>
<dbReference type="HOGENOM" id="CLU_127672_1_0_6"/>
<dbReference type="PANTHER" id="PTHR35008">
    <property type="entry name" value="BLL4482 PROTEIN-RELATED"/>
    <property type="match status" value="1"/>
</dbReference>
<dbReference type="GO" id="GO:0020037">
    <property type="term" value="F:heme binding"/>
    <property type="evidence" value="ECO:0007669"/>
    <property type="project" value="InterPro"/>
</dbReference>
<evidence type="ECO:0000259" key="6">
    <source>
        <dbReference type="PROSITE" id="PS51007"/>
    </source>
</evidence>
<accession>Q0A8T6</accession>
<evidence type="ECO:0000256" key="5">
    <source>
        <dbReference type="SAM" id="MobiDB-lite"/>
    </source>
</evidence>
<feature type="region of interest" description="Disordered" evidence="5">
    <location>
        <begin position="144"/>
        <end position="170"/>
    </location>
</feature>
<dbReference type="GO" id="GO:0009055">
    <property type="term" value="F:electron transfer activity"/>
    <property type="evidence" value="ECO:0007669"/>
    <property type="project" value="InterPro"/>
</dbReference>
<keyword evidence="3 4" id="KW-0408">Iron</keyword>
<evidence type="ECO:0000256" key="1">
    <source>
        <dbReference type="ARBA" id="ARBA00022617"/>
    </source>
</evidence>
<evidence type="ECO:0000256" key="2">
    <source>
        <dbReference type="ARBA" id="ARBA00022723"/>
    </source>
</evidence>
<feature type="region of interest" description="Disordered" evidence="5">
    <location>
        <begin position="63"/>
        <end position="84"/>
    </location>
</feature>
<reference evidence="8" key="1">
    <citation type="submission" date="2006-08" db="EMBL/GenBank/DDBJ databases">
        <title>Complete sequence of Alkalilimnicola ehrilichei MLHE-1.</title>
        <authorList>
            <person name="Copeland A."/>
            <person name="Lucas S."/>
            <person name="Lapidus A."/>
            <person name="Barry K."/>
            <person name="Detter J.C."/>
            <person name="Glavina del Rio T."/>
            <person name="Hammon N."/>
            <person name="Israni S."/>
            <person name="Dalin E."/>
            <person name="Tice H."/>
            <person name="Pitluck S."/>
            <person name="Sims D."/>
            <person name="Brettin T."/>
            <person name="Bruce D."/>
            <person name="Han C."/>
            <person name="Tapia R."/>
            <person name="Gilna P."/>
            <person name="Schmutz J."/>
            <person name="Larimer F."/>
            <person name="Land M."/>
            <person name="Hauser L."/>
            <person name="Kyrpides N."/>
            <person name="Mikhailova N."/>
            <person name="Oremland R.S."/>
            <person name="Hoeft S.E."/>
            <person name="Switzer-Blum J."/>
            <person name="Kulp T."/>
            <person name="King G."/>
            <person name="Tabita R."/>
            <person name="Witte B."/>
            <person name="Santini J.M."/>
            <person name="Basu P."/>
            <person name="Hollibaugh J.T."/>
            <person name="Xie G."/>
            <person name="Stolz J.F."/>
            <person name="Richardson P."/>
        </authorList>
    </citation>
    <scope>NUCLEOTIDE SEQUENCE [LARGE SCALE GENOMIC DNA]</scope>
    <source>
        <strain evidence="8">ATCC BAA-1101 / DSM 17681 / MLHE-1</strain>
    </source>
</reference>
<name>Q0A8T6_ALKEH</name>
<dbReference type="Pfam" id="PF13442">
    <property type="entry name" value="Cytochrome_CBB3"/>
    <property type="match status" value="1"/>
</dbReference>